<sequence>MNGQHWEQQQGILGTGHAEGFLMALYEKWRECDRSQMELTANCSTLSYLKTFVWLPRGRGQILAGRQVLIGTKSITQSKLCAKMLMAVFKKECQRNRVSGVQRSFLMHEEEEEEGRTGRKREEVRSRISPGVSAPSRSLERGSRVILARCLAGNQPSGPLREEGGGDISLLGMRPLYFSDIQQEQHSHHL</sequence>
<keyword evidence="3" id="KW-1185">Reference proteome</keyword>
<dbReference type="EMBL" id="CADEAL010000114">
    <property type="protein sequence ID" value="CAB1414635.1"/>
    <property type="molecule type" value="Genomic_DNA"/>
</dbReference>
<accession>A0A9N7TKC0</accession>
<protein>
    <submittedName>
        <fullName evidence="2">Uncharacterized protein</fullName>
    </submittedName>
</protein>
<evidence type="ECO:0000313" key="2">
    <source>
        <dbReference type="EMBL" id="CAB1414635.1"/>
    </source>
</evidence>
<dbReference type="AlphaFoldDB" id="A0A9N7TKC0"/>
<proteinExistence type="predicted"/>
<feature type="region of interest" description="Disordered" evidence="1">
    <location>
        <begin position="109"/>
        <end position="140"/>
    </location>
</feature>
<gene>
    <name evidence="2" type="ORF">PLEPLA_LOCUS2344</name>
</gene>
<feature type="compositionally biased region" description="Basic and acidic residues" evidence="1">
    <location>
        <begin position="115"/>
        <end position="126"/>
    </location>
</feature>
<reference evidence="2" key="1">
    <citation type="submission" date="2020-03" db="EMBL/GenBank/DDBJ databases">
        <authorList>
            <person name="Weist P."/>
        </authorList>
    </citation>
    <scope>NUCLEOTIDE SEQUENCE</scope>
</reference>
<comment type="caution">
    <text evidence="2">The sequence shown here is derived from an EMBL/GenBank/DDBJ whole genome shotgun (WGS) entry which is preliminary data.</text>
</comment>
<name>A0A9N7TKC0_PLEPL</name>
<evidence type="ECO:0000313" key="3">
    <source>
        <dbReference type="Proteomes" id="UP001153269"/>
    </source>
</evidence>
<dbReference type="Proteomes" id="UP001153269">
    <property type="component" value="Unassembled WGS sequence"/>
</dbReference>
<organism evidence="2 3">
    <name type="scientific">Pleuronectes platessa</name>
    <name type="common">European plaice</name>
    <dbReference type="NCBI Taxonomy" id="8262"/>
    <lineage>
        <taxon>Eukaryota</taxon>
        <taxon>Metazoa</taxon>
        <taxon>Chordata</taxon>
        <taxon>Craniata</taxon>
        <taxon>Vertebrata</taxon>
        <taxon>Euteleostomi</taxon>
        <taxon>Actinopterygii</taxon>
        <taxon>Neopterygii</taxon>
        <taxon>Teleostei</taxon>
        <taxon>Neoteleostei</taxon>
        <taxon>Acanthomorphata</taxon>
        <taxon>Carangaria</taxon>
        <taxon>Pleuronectiformes</taxon>
        <taxon>Pleuronectoidei</taxon>
        <taxon>Pleuronectidae</taxon>
        <taxon>Pleuronectes</taxon>
    </lineage>
</organism>
<evidence type="ECO:0000256" key="1">
    <source>
        <dbReference type="SAM" id="MobiDB-lite"/>
    </source>
</evidence>